<proteinExistence type="predicted"/>
<gene>
    <name evidence="3" type="ORF">C8N25_12214</name>
</gene>
<sequence>MYFWNHIPNLHKMDYFDRNINDKALSLLSKFPLLAITGPRQSGKTTFARRLKPDYTYVNLELPETRNFAKADPLAFLRSYQNGVILDEVQWVPELFSYLQVLTDDRNISGEYILTGSQNFLLSNQITQSLAGRVAMLNLLPLSMHELSPHVNISSWEELVVNGGYPRKYQFDISPNDYYPNYIQTYIERDVRQILNVMDLGNFQKFLQLLAGRVGQIFNQSNFSNELGIDQKTVNAWLSVLETSFIAFRLPSYYRNFNKRILKSSKVYFYDTGVLSSLLGIKKTEDMNVHFARGPLFENMVILELMKKELNEGNKPTLYYWRESNQNEVDLLQEKDGKLTAIEIKSSETYHSDFLKGLKYFRKIAPESATKLIYAGSLNQERDGIQISNYRNL</sequence>
<feature type="domain" description="AAA" evidence="1">
    <location>
        <begin position="32"/>
        <end position="147"/>
    </location>
</feature>
<dbReference type="Proteomes" id="UP000256405">
    <property type="component" value="Unassembled WGS sequence"/>
</dbReference>
<dbReference type="InterPro" id="IPR027417">
    <property type="entry name" value="P-loop_NTPase"/>
</dbReference>
<evidence type="ECO:0000259" key="2">
    <source>
        <dbReference type="Pfam" id="PF13635"/>
    </source>
</evidence>
<dbReference type="Pfam" id="PF13173">
    <property type="entry name" value="AAA_14"/>
    <property type="match status" value="1"/>
</dbReference>
<dbReference type="InterPro" id="IPR011335">
    <property type="entry name" value="Restrct_endonuc-II-like"/>
</dbReference>
<organism evidence="3 4">
    <name type="scientific">Algoriphagus antarcticus</name>
    <dbReference type="NCBI Taxonomy" id="238540"/>
    <lineage>
        <taxon>Bacteria</taxon>
        <taxon>Pseudomonadati</taxon>
        <taxon>Bacteroidota</taxon>
        <taxon>Cytophagia</taxon>
        <taxon>Cytophagales</taxon>
        <taxon>Cyclobacteriaceae</taxon>
        <taxon>Algoriphagus</taxon>
    </lineage>
</organism>
<dbReference type="InterPro" id="IPR025420">
    <property type="entry name" value="DUF4143"/>
</dbReference>
<evidence type="ECO:0000313" key="3">
    <source>
        <dbReference type="EMBL" id="REG82268.1"/>
    </source>
</evidence>
<keyword evidence="4" id="KW-1185">Reference proteome</keyword>
<feature type="domain" description="DUF4143" evidence="2">
    <location>
        <begin position="188"/>
        <end position="347"/>
    </location>
</feature>
<dbReference type="Pfam" id="PF13635">
    <property type="entry name" value="DUF4143"/>
    <property type="match status" value="1"/>
</dbReference>
<reference evidence="3 4" key="1">
    <citation type="submission" date="2018-08" db="EMBL/GenBank/DDBJ databases">
        <title>Genomic Encyclopedia of Archaeal and Bacterial Type Strains, Phase II (KMG-II): from individual species to whole genera.</title>
        <authorList>
            <person name="Goeker M."/>
        </authorList>
    </citation>
    <scope>NUCLEOTIDE SEQUENCE [LARGE SCALE GENOMIC DNA]</scope>
    <source>
        <strain evidence="3 4">DSM 15986</strain>
    </source>
</reference>
<name>A0A3E0DHQ6_9BACT</name>
<evidence type="ECO:0008006" key="5">
    <source>
        <dbReference type="Google" id="ProtNLM"/>
    </source>
</evidence>
<dbReference type="EMBL" id="QUNF01000022">
    <property type="protein sequence ID" value="REG82268.1"/>
    <property type="molecule type" value="Genomic_DNA"/>
</dbReference>
<dbReference type="PANTHER" id="PTHR43566:SF2">
    <property type="entry name" value="DUF4143 DOMAIN-CONTAINING PROTEIN"/>
    <property type="match status" value="1"/>
</dbReference>
<evidence type="ECO:0000313" key="4">
    <source>
        <dbReference type="Proteomes" id="UP000256405"/>
    </source>
</evidence>
<protein>
    <recommendedName>
        <fullName evidence="5">AAA+ ATPase domain-containing protein</fullName>
    </recommendedName>
</protein>
<comment type="caution">
    <text evidence="3">The sequence shown here is derived from an EMBL/GenBank/DDBJ whole genome shotgun (WGS) entry which is preliminary data.</text>
</comment>
<dbReference type="SUPFAM" id="SSF52540">
    <property type="entry name" value="P-loop containing nucleoside triphosphate hydrolases"/>
    <property type="match status" value="1"/>
</dbReference>
<dbReference type="PANTHER" id="PTHR43566">
    <property type="entry name" value="CONSERVED PROTEIN"/>
    <property type="match status" value="1"/>
</dbReference>
<dbReference type="SUPFAM" id="SSF52980">
    <property type="entry name" value="Restriction endonuclease-like"/>
    <property type="match status" value="1"/>
</dbReference>
<accession>A0A3E0DHQ6</accession>
<dbReference type="AlphaFoldDB" id="A0A3E0DHQ6"/>
<evidence type="ECO:0000259" key="1">
    <source>
        <dbReference type="Pfam" id="PF13173"/>
    </source>
</evidence>
<dbReference type="InterPro" id="IPR041682">
    <property type="entry name" value="AAA_14"/>
</dbReference>